<evidence type="ECO:0000259" key="2">
    <source>
        <dbReference type="Pfam" id="PF02272"/>
    </source>
</evidence>
<dbReference type="InterPro" id="IPR038763">
    <property type="entry name" value="DHH_sf"/>
</dbReference>
<comment type="caution">
    <text evidence="4">The sequence shown here is derived from an EMBL/GenBank/DDBJ whole genome shotgun (WGS) entry which is preliminary data.</text>
</comment>
<proteinExistence type="predicted"/>
<evidence type="ECO:0000259" key="1">
    <source>
        <dbReference type="Pfam" id="PF01368"/>
    </source>
</evidence>
<reference evidence="4" key="2">
    <citation type="submission" date="2021-04" db="EMBL/GenBank/DDBJ databases">
        <authorList>
            <person name="Gilroy R."/>
        </authorList>
    </citation>
    <scope>NUCLEOTIDE SEQUENCE</scope>
    <source>
        <strain evidence="4">12435</strain>
    </source>
</reference>
<dbReference type="GO" id="GO:0003676">
    <property type="term" value="F:nucleic acid binding"/>
    <property type="evidence" value="ECO:0007669"/>
    <property type="project" value="InterPro"/>
</dbReference>
<dbReference type="Gene3D" id="3.10.310.30">
    <property type="match status" value="1"/>
</dbReference>
<dbReference type="InterPro" id="IPR003156">
    <property type="entry name" value="DHHA1_dom"/>
</dbReference>
<dbReference type="InterPro" id="IPR018779">
    <property type="entry name" value="RecJ_C"/>
</dbReference>
<dbReference type="InterPro" id="IPR001667">
    <property type="entry name" value="DDH_dom"/>
</dbReference>
<protein>
    <submittedName>
        <fullName evidence="4">Single-stranded-DNA-specific exonuclease RecJ</fullName>
    </submittedName>
</protein>
<dbReference type="Pfam" id="PF10141">
    <property type="entry name" value="ssDNA-exonuc_C"/>
    <property type="match status" value="1"/>
</dbReference>
<organism evidence="4 5">
    <name type="scientific">Candidatus Protoclostridium stercorigallinarum</name>
    <dbReference type="NCBI Taxonomy" id="2838741"/>
    <lineage>
        <taxon>Bacteria</taxon>
        <taxon>Bacillati</taxon>
        <taxon>Bacillota</taxon>
        <taxon>Clostridia</taxon>
        <taxon>Candidatus Protoclostridium</taxon>
    </lineage>
</organism>
<dbReference type="InterPro" id="IPR051673">
    <property type="entry name" value="SSDNA_exonuclease_RecJ"/>
</dbReference>
<evidence type="ECO:0000313" key="4">
    <source>
        <dbReference type="EMBL" id="HIW02826.1"/>
    </source>
</evidence>
<reference evidence="4" key="1">
    <citation type="journal article" date="2021" name="PeerJ">
        <title>Extensive microbial diversity within the chicken gut microbiome revealed by metagenomics and culture.</title>
        <authorList>
            <person name="Gilroy R."/>
            <person name="Ravi A."/>
            <person name="Getino M."/>
            <person name="Pursley I."/>
            <person name="Horton D.L."/>
            <person name="Alikhan N.F."/>
            <person name="Baker D."/>
            <person name="Gharbi K."/>
            <person name="Hall N."/>
            <person name="Watson M."/>
            <person name="Adriaenssens E.M."/>
            <person name="Foster-Nyarko E."/>
            <person name="Jarju S."/>
            <person name="Secka A."/>
            <person name="Antonio M."/>
            <person name="Oren A."/>
            <person name="Chaudhuri R.R."/>
            <person name="La Ragione R."/>
            <person name="Hildebrand F."/>
            <person name="Pallen M.J."/>
        </authorList>
    </citation>
    <scope>NUCLEOTIDE SEQUENCE</scope>
    <source>
        <strain evidence="4">12435</strain>
    </source>
</reference>
<keyword evidence="4" id="KW-0378">Hydrolase</keyword>
<dbReference type="Pfam" id="PF02272">
    <property type="entry name" value="DHHA1"/>
    <property type="match status" value="1"/>
</dbReference>
<dbReference type="PANTHER" id="PTHR30255:SF2">
    <property type="entry name" value="SINGLE-STRANDED-DNA-SPECIFIC EXONUCLEASE RECJ"/>
    <property type="match status" value="1"/>
</dbReference>
<dbReference type="Proteomes" id="UP000823990">
    <property type="component" value="Unassembled WGS sequence"/>
</dbReference>
<dbReference type="GO" id="GO:0006310">
    <property type="term" value="P:DNA recombination"/>
    <property type="evidence" value="ECO:0007669"/>
    <property type="project" value="InterPro"/>
</dbReference>
<dbReference type="PANTHER" id="PTHR30255">
    <property type="entry name" value="SINGLE-STRANDED-DNA-SPECIFIC EXONUCLEASE RECJ"/>
    <property type="match status" value="1"/>
</dbReference>
<feature type="domain" description="DDH" evidence="1">
    <location>
        <begin position="82"/>
        <end position="227"/>
    </location>
</feature>
<feature type="domain" description="Single-stranded-DNA-specific exonuclease RecJ C-terminal" evidence="3">
    <location>
        <begin position="632"/>
        <end position="777"/>
    </location>
</feature>
<sequence length="779" mass="85221">MNTIIKKRSSAQPSAEYIKRMSEELRLHPRLVELLAMRGVTGEEEIRAFLVPDVSRLGDPFTMKGMKEAADRVKRALDEGEKIVVYGDYDADGVCASAVLSLAFKSLGADVVVHIPDRMKDGYGLSVESIERIIEEQGPDLIITCDCGISGVKEVEHCLDLGVDIIVTDHHEPGPVIPECIVVDPKQPGDDYADKYLCGAGVALKLVQAITGSELYKEFLDIAAVATIADLVPLMNENRLIVQLGLRRMAEGKFNLGLRTMFKSLGLGGAISSSDIAYKVAPRINAAGRMGDAFRAFEILTSSDVKRIGELVRELDEDNDKRKELCDSIYDEAVEDLAFEDMVHGRAIVLSNPEWSKGVTGIAAARFSGDYNRPTFIIVDRNDDGVFKGTARGIKGVNIFEALSYCSDLLTEFGGHTGAAGFSVREENIPLFRERINEYFAKLPDEYFLPHAEYDLEVREDECTEELLGALSRMEPTGNGNEKPLLKVRTARVRIAPCKNPVHTSVQIGRLQTYAFNFYNKNQFLIGDAPKDIVLELTEGLNGGVSGYIKAVGTETAAINDEMAQANFIGLGRFPCTGKAKYTKYGSDDIASLLPDSVYGTMFVCADSSSYGRVLSLGGRFVTSDYMTKAEANNYSGIIVAPNIESVRLANYERIVFVDAPPSEGVIEYINSVSRAEVYVPESDRTDIYDGITADRGVFASVYSAIAAHTAIAASGLTVFYKRLAPFVRGLTAKQFAACFAVFGELGFLSLSGGRLEMNGSVRRPLTDSGLYNKLQERR</sequence>
<gene>
    <name evidence="4" type="primary">recJ</name>
    <name evidence="4" type="ORF">H9892_05755</name>
</gene>
<dbReference type="Pfam" id="PF01368">
    <property type="entry name" value="DHH"/>
    <property type="match status" value="1"/>
</dbReference>
<dbReference type="NCBIfam" id="TIGR00644">
    <property type="entry name" value="recJ"/>
    <property type="match status" value="1"/>
</dbReference>
<dbReference type="AlphaFoldDB" id="A0A9D1TSR1"/>
<dbReference type="SUPFAM" id="SSF64182">
    <property type="entry name" value="DHH phosphoesterases"/>
    <property type="match status" value="1"/>
</dbReference>
<accession>A0A9D1TSR1</accession>
<dbReference type="InterPro" id="IPR004610">
    <property type="entry name" value="RecJ"/>
</dbReference>
<evidence type="ECO:0000313" key="5">
    <source>
        <dbReference type="Proteomes" id="UP000823990"/>
    </source>
</evidence>
<evidence type="ECO:0000259" key="3">
    <source>
        <dbReference type="Pfam" id="PF10141"/>
    </source>
</evidence>
<dbReference type="GO" id="GO:0008409">
    <property type="term" value="F:5'-3' exonuclease activity"/>
    <property type="evidence" value="ECO:0007669"/>
    <property type="project" value="InterPro"/>
</dbReference>
<dbReference type="EMBL" id="DXHS01000090">
    <property type="protein sequence ID" value="HIW02826.1"/>
    <property type="molecule type" value="Genomic_DNA"/>
</dbReference>
<feature type="domain" description="DHHA1" evidence="2">
    <location>
        <begin position="347"/>
        <end position="441"/>
    </location>
</feature>
<keyword evidence="4" id="KW-0540">Nuclease</keyword>
<dbReference type="GO" id="GO:0006281">
    <property type="term" value="P:DNA repair"/>
    <property type="evidence" value="ECO:0007669"/>
    <property type="project" value="InterPro"/>
</dbReference>
<keyword evidence="4" id="KW-0269">Exonuclease</keyword>
<dbReference type="Gene3D" id="3.90.1640.30">
    <property type="match status" value="1"/>
</dbReference>
<name>A0A9D1TSR1_9FIRM</name>